<evidence type="ECO:0000313" key="4">
    <source>
        <dbReference type="EMBL" id="KAJ1704000.1"/>
    </source>
</evidence>
<dbReference type="InterPro" id="IPR001841">
    <property type="entry name" value="Znf_RING"/>
</dbReference>
<evidence type="ECO:0000256" key="2">
    <source>
        <dbReference type="SAM" id="MobiDB-lite"/>
    </source>
</evidence>
<reference evidence="4" key="1">
    <citation type="journal article" date="2022" name="Cell">
        <title>Repeat-based holocentromeres influence genome architecture and karyotype evolution.</title>
        <authorList>
            <person name="Hofstatter P.G."/>
            <person name="Thangavel G."/>
            <person name="Lux T."/>
            <person name="Neumann P."/>
            <person name="Vondrak T."/>
            <person name="Novak P."/>
            <person name="Zhang M."/>
            <person name="Costa L."/>
            <person name="Castellani M."/>
            <person name="Scott A."/>
            <person name="Toegelov H."/>
            <person name="Fuchs J."/>
            <person name="Mata-Sucre Y."/>
            <person name="Dias Y."/>
            <person name="Vanzela A.L.L."/>
            <person name="Huettel B."/>
            <person name="Almeida C.C.S."/>
            <person name="Simkova H."/>
            <person name="Souza G."/>
            <person name="Pedrosa-Harand A."/>
            <person name="Macas J."/>
            <person name="Mayer K.F.X."/>
            <person name="Houben A."/>
            <person name="Marques A."/>
        </authorList>
    </citation>
    <scope>NUCLEOTIDE SEQUENCE</scope>
    <source>
        <strain evidence="4">RhyBre1mFocal</strain>
    </source>
</reference>
<accession>A0A9Q0D1Z1</accession>
<keyword evidence="1" id="KW-0862">Zinc</keyword>
<dbReference type="OrthoDB" id="8062037at2759"/>
<keyword evidence="1" id="KW-0479">Metal-binding</keyword>
<feature type="compositionally biased region" description="Polar residues" evidence="2">
    <location>
        <begin position="409"/>
        <end position="428"/>
    </location>
</feature>
<evidence type="ECO:0000259" key="3">
    <source>
        <dbReference type="PROSITE" id="PS50089"/>
    </source>
</evidence>
<dbReference type="PANTHER" id="PTHR46798">
    <property type="entry name" value="OS09G0511500 PROTEIN"/>
    <property type="match status" value="1"/>
</dbReference>
<dbReference type="InterPro" id="IPR013083">
    <property type="entry name" value="Znf_RING/FYVE/PHD"/>
</dbReference>
<proteinExistence type="predicted"/>
<dbReference type="InterPro" id="IPR044274">
    <property type="entry name" value="RFI2"/>
</dbReference>
<feature type="region of interest" description="Disordered" evidence="2">
    <location>
        <begin position="281"/>
        <end position="304"/>
    </location>
</feature>
<feature type="region of interest" description="Disordered" evidence="2">
    <location>
        <begin position="409"/>
        <end position="446"/>
    </location>
</feature>
<dbReference type="AlphaFoldDB" id="A0A9Q0D1Z1"/>
<dbReference type="EMBL" id="JAMQYH010000001">
    <property type="protein sequence ID" value="KAJ1704000.1"/>
    <property type="molecule type" value="Genomic_DNA"/>
</dbReference>
<dbReference type="Proteomes" id="UP001151287">
    <property type="component" value="Unassembled WGS sequence"/>
</dbReference>
<feature type="domain" description="RING-type" evidence="3">
    <location>
        <begin position="16"/>
        <end position="61"/>
    </location>
</feature>
<dbReference type="GO" id="GO:0008270">
    <property type="term" value="F:zinc ion binding"/>
    <property type="evidence" value="ECO:0007669"/>
    <property type="project" value="UniProtKB-KW"/>
</dbReference>
<comment type="caution">
    <text evidence="4">The sequence shown here is derived from an EMBL/GenBank/DDBJ whole genome shotgun (WGS) entry which is preliminary data.</text>
</comment>
<evidence type="ECO:0000256" key="1">
    <source>
        <dbReference type="PROSITE-ProRule" id="PRU00175"/>
    </source>
</evidence>
<feature type="compositionally biased region" description="Low complexity" evidence="2">
    <location>
        <begin position="144"/>
        <end position="155"/>
    </location>
</feature>
<name>A0A9Q0D1Z1_9POAL</name>
<keyword evidence="5" id="KW-1185">Reference proteome</keyword>
<sequence>MMDLNSSGDSSPQTSCSICLEPVGDQRSRSIAKLHCGHDFHLDCIGSAFNAKGMMQCPNCRKVERGQWLYASGSNHNHSSSDDFDWIGDDIYDVSFAELPTIGFHWCPVRGFTQITSVIEQEEPQPYAYYDIMGNNSSMGGDHAAGSSSANSQNGCPYLAQHSMHAPSSSSASMDTRPIHESTTQLFHYRGVPAFSGAHPGVDLMNPHGFPAEIISTVPLAEHQLHQFGIRMPNNSRTDAVGPHRVPLMPVLPAYPAGPVPVPRNGNAVGSTVAIVPPPVAEVRSSHSRGSSGSTGTTTGHIYQPALHANNPSLVTMRRVRPRGVTFFSSVSTTASTTTTNNADMGGMYSYNHAGSADRLGAPESQNLGRHMDRVYAPPGREGPTQLPWIPLEGESQWWGPFNPTPNVQNLAGFGQRTSGERGSQGRSDNGYPPHMGPSRMPPPFM</sequence>
<dbReference type="GO" id="GO:0004842">
    <property type="term" value="F:ubiquitin-protein transferase activity"/>
    <property type="evidence" value="ECO:0007669"/>
    <property type="project" value="InterPro"/>
</dbReference>
<organism evidence="4 5">
    <name type="scientific">Rhynchospora breviuscula</name>
    <dbReference type="NCBI Taxonomy" id="2022672"/>
    <lineage>
        <taxon>Eukaryota</taxon>
        <taxon>Viridiplantae</taxon>
        <taxon>Streptophyta</taxon>
        <taxon>Embryophyta</taxon>
        <taxon>Tracheophyta</taxon>
        <taxon>Spermatophyta</taxon>
        <taxon>Magnoliopsida</taxon>
        <taxon>Liliopsida</taxon>
        <taxon>Poales</taxon>
        <taxon>Cyperaceae</taxon>
        <taxon>Cyperoideae</taxon>
        <taxon>Rhynchosporeae</taxon>
        <taxon>Rhynchospora</taxon>
    </lineage>
</organism>
<feature type="compositionally biased region" description="Low complexity" evidence="2">
    <location>
        <begin position="288"/>
        <end position="301"/>
    </location>
</feature>
<dbReference type="Pfam" id="PF13639">
    <property type="entry name" value="zf-RING_2"/>
    <property type="match status" value="1"/>
</dbReference>
<evidence type="ECO:0000313" key="5">
    <source>
        <dbReference type="Proteomes" id="UP001151287"/>
    </source>
</evidence>
<feature type="region of interest" description="Disordered" evidence="2">
    <location>
        <begin position="140"/>
        <end position="176"/>
    </location>
</feature>
<dbReference type="PANTHER" id="PTHR46798:SF3">
    <property type="entry name" value="RING FINGER FAMILY PROTEIN"/>
    <property type="match status" value="1"/>
</dbReference>
<dbReference type="SUPFAM" id="SSF57850">
    <property type="entry name" value="RING/U-box"/>
    <property type="match status" value="1"/>
</dbReference>
<gene>
    <name evidence="4" type="ORF">LUZ63_003779</name>
</gene>
<keyword evidence="1" id="KW-0863">Zinc-finger</keyword>
<feature type="compositionally biased region" description="Low complexity" evidence="2">
    <location>
        <begin position="162"/>
        <end position="174"/>
    </location>
</feature>
<dbReference type="PROSITE" id="PS50089">
    <property type="entry name" value="ZF_RING_2"/>
    <property type="match status" value="1"/>
</dbReference>
<dbReference type="Gene3D" id="3.30.40.10">
    <property type="entry name" value="Zinc/RING finger domain, C3HC4 (zinc finger)"/>
    <property type="match status" value="1"/>
</dbReference>
<protein>
    <recommendedName>
        <fullName evidence="3">RING-type domain-containing protein</fullName>
    </recommendedName>
</protein>
<dbReference type="SMART" id="SM00184">
    <property type="entry name" value="RING"/>
    <property type="match status" value="1"/>
</dbReference>